<dbReference type="HOGENOM" id="CLU_066585_0_0_11"/>
<keyword evidence="5" id="KW-0408">Iron</keyword>
<evidence type="ECO:0000313" key="10">
    <source>
        <dbReference type="Proteomes" id="UP000002026"/>
    </source>
</evidence>
<dbReference type="eggNOG" id="COG0348">
    <property type="taxonomic scope" value="Bacteria"/>
</dbReference>
<gene>
    <name evidence="9" type="ordered locus">Shel_27420</name>
</gene>
<sequence length="303" mass="32674">MNKRNTARIRLFIMLAFVAVAAVGYFVKGGIGNSCGIGFDDITLICPLGAILVMISERTAIPLAVMSVMAVLIMCIVLGKVFCSWLCPVHFMTERRMLSRKAKKAAKEARQAARDTGNSGIDTSQVKACGKSSGVKFDSRHAVLAAAVVSTLIFGFPVFCLVCPVGITFALVLLIMRLFVFGETTWTIILMLAVLAIEVVVLPNWCRNLCPLGALHGLFSGLNKTFRPVIDSETCIQEGRGGHCNLCVDACHENINLHDISRGETTLADCSKCRACADACPVSAITFPFLTKDASIEPEKHDA</sequence>
<evidence type="ECO:0000313" key="9">
    <source>
        <dbReference type="EMBL" id="ACV23740.1"/>
    </source>
</evidence>
<keyword evidence="1" id="KW-0813">Transport</keyword>
<proteinExistence type="predicted"/>
<keyword evidence="6" id="KW-0411">Iron-sulfur</keyword>
<evidence type="ECO:0000256" key="7">
    <source>
        <dbReference type="SAM" id="Phobius"/>
    </source>
</evidence>
<keyword evidence="7" id="KW-1133">Transmembrane helix</keyword>
<dbReference type="Pfam" id="PF00037">
    <property type="entry name" value="Fer4"/>
    <property type="match status" value="1"/>
</dbReference>
<dbReference type="PANTHER" id="PTHR30176">
    <property type="entry name" value="FERREDOXIN-TYPE PROTEIN NAPH"/>
    <property type="match status" value="1"/>
</dbReference>
<dbReference type="STRING" id="471855.Shel_27420"/>
<feature type="transmembrane region" description="Helical" evidence="7">
    <location>
        <begin position="12"/>
        <end position="31"/>
    </location>
</feature>
<reference evidence="9 10" key="1">
    <citation type="journal article" date="2009" name="Stand. Genomic Sci.">
        <title>Complete genome sequence of Slackia heliotrinireducens type strain (RHS 1).</title>
        <authorList>
            <person name="Pukall R."/>
            <person name="Lapidus A."/>
            <person name="Nolan M."/>
            <person name="Copeland A."/>
            <person name="Glavina Del Rio T."/>
            <person name="Lucas S."/>
            <person name="Chen F."/>
            <person name="Tice H."/>
            <person name="Cheng J.F."/>
            <person name="Chertkov O."/>
            <person name="Bruce D."/>
            <person name="Goodwin L."/>
            <person name="Kuske C."/>
            <person name="Brettin T."/>
            <person name="Detter J.C."/>
            <person name="Han C."/>
            <person name="Pitluck S."/>
            <person name="Pati A."/>
            <person name="Mavrommatis K."/>
            <person name="Ivanova N."/>
            <person name="Ovchinnikova G."/>
            <person name="Chen A."/>
            <person name="Palaniappan K."/>
            <person name="Schneider S."/>
            <person name="Rohde M."/>
            <person name="Chain P."/>
            <person name="D'haeseleer P."/>
            <person name="Goker M."/>
            <person name="Bristow J."/>
            <person name="Eisen J.A."/>
            <person name="Markowitz V."/>
            <person name="Kyrpides N.C."/>
            <person name="Klenk H.P."/>
            <person name="Hugenholtz P."/>
        </authorList>
    </citation>
    <scope>NUCLEOTIDE SEQUENCE [LARGE SCALE GENOMIC DNA]</scope>
    <source>
        <strain evidence="10">ATCC 29202 / DSM 20476 / NCTC 11029 / RHS 1</strain>
    </source>
</reference>
<dbReference type="AlphaFoldDB" id="C7N404"/>
<evidence type="ECO:0000259" key="8">
    <source>
        <dbReference type="PROSITE" id="PS51379"/>
    </source>
</evidence>
<dbReference type="GO" id="GO:0046872">
    <property type="term" value="F:metal ion binding"/>
    <property type="evidence" value="ECO:0007669"/>
    <property type="project" value="UniProtKB-KW"/>
</dbReference>
<organism evidence="9 10">
    <name type="scientific">Slackia heliotrinireducens (strain ATCC 29202 / DSM 20476 / NCTC 11029 / RHS 1)</name>
    <name type="common">Peptococcus heliotrinreducens</name>
    <dbReference type="NCBI Taxonomy" id="471855"/>
    <lineage>
        <taxon>Bacteria</taxon>
        <taxon>Bacillati</taxon>
        <taxon>Actinomycetota</taxon>
        <taxon>Coriobacteriia</taxon>
        <taxon>Eggerthellales</taxon>
        <taxon>Eggerthellaceae</taxon>
        <taxon>Slackia</taxon>
    </lineage>
</organism>
<evidence type="ECO:0000256" key="2">
    <source>
        <dbReference type="ARBA" id="ARBA00022485"/>
    </source>
</evidence>
<keyword evidence="7" id="KW-0472">Membrane</keyword>
<dbReference type="Pfam" id="PF12801">
    <property type="entry name" value="Fer4_5"/>
    <property type="match status" value="2"/>
</dbReference>
<protein>
    <submittedName>
        <fullName evidence="9">4Fe-4S protein</fullName>
    </submittedName>
</protein>
<feature type="transmembrane region" description="Helical" evidence="7">
    <location>
        <begin position="142"/>
        <end position="174"/>
    </location>
</feature>
<accession>C7N404</accession>
<feature type="transmembrane region" description="Helical" evidence="7">
    <location>
        <begin position="68"/>
        <end position="91"/>
    </location>
</feature>
<keyword evidence="3" id="KW-0479">Metal-binding</keyword>
<keyword evidence="7" id="KW-0812">Transmembrane</keyword>
<keyword evidence="10" id="KW-1185">Reference proteome</keyword>
<evidence type="ECO:0000256" key="5">
    <source>
        <dbReference type="ARBA" id="ARBA00023004"/>
    </source>
</evidence>
<dbReference type="GO" id="GO:0005886">
    <property type="term" value="C:plasma membrane"/>
    <property type="evidence" value="ECO:0007669"/>
    <property type="project" value="TreeGrafter"/>
</dbReference>
<dbReference type="KEGG" id="shi:Shel_27420"/>
<evidence type="ECO:0000256" key="6">
    <source>
        <dbReference type="ARBA" id="ARBA00023014"/>
    </source>
</evidence>
<keyword evidence="2" id="KW-0004">4Fe-4S</keyword>
<dbReference type="RefSeq" id="WP_012799836.1">
    <property type="nucleotide sequence ID" value="NC_013165.1"/>
</dbReference>
<dbReference type="Proteomes" id="UP000002026">
    <property type="component" value="Chromosome"/>
</dbReference>
<dbReference type="InterPro" id="IPR051684">
    <property type="entry name" value="Electron_Trans/Redox"/>
</dbReference>
<dbReference type="InterPro" id="IPR017896">
    <property type="entry name" value="4Fe4S_Fe-S-bd"/>
</dbReference>
<feature type="domain" description="4Fe-4S ferredoxin-type" evidence="8">
    <location>
        <begin position="261"/>
        <end position="290"/>
    </location>
</feature>
<dbReference type="Gene3D" id="3.30.70.20">
    <property type="match status" value="1"/>
</dbReference>
<dbReference type="PANTHER" id="PTHR30176:SF3">
    <property type="entry name" value="FERREDOXIN-TYPE PROTEIN NAPH"/>
    <property type="match status" value="1"/>
</dbReference>
<dbReference type="GO" id="GO:0051539">
    <property type="term" value="F:4 iron, 4 sulfur cluster binding"/>
    <property type="evidence" value="ECO:0007669"/>
    <property type="project" value="UniProtKB-KW"/>
</dbReference>
<evidence type="ECO:0000256" key="1">
    <source>
        <dbReference type="ARBA" id="ARBA00022448"/>
    </source>
</evidence>
<dbReference type="PROSITE" id="PS00198">
    <property type="entry name" value="4FE4S_FER_1"/>
    <property type="match status" value="1"/>
</dbReference>
<dbReference type="SUPFAM" id="SSF54862">
    <property type="entry name" value="4Fe-4S ferredoxins"/>
    <property type="match status" value="1"/>
</dbReference>
<evidence type="ECO:0000256" key="3">
    <source>
        <dbReference type="ARBA" id="ARBA00022723"/>
    </source>
</evidence>
<dbReference type="EMBL" id="CP001684">
    <property type="protein sequence ID" value="ACV23740.1"/>
    <property type="molecule type" value="Genomic_DNA"/>
</dbReference>
<evidence type="ECO:0000256" key="4">
    <source>
        <dbReference type="ARBA" id="ARBA00022982"/>
    </source>
</evidence>
<dbReference type="PROSITE" id="PS51379">
    <property type="entry name" value="4FE4S_FER_2"/>
    <property type="match status" value="1"/>
</dbReference>
<dbReference type="InterPro" id="IPR017900">
    <property type="entry name" value="4Fe4S_Fe_S_CS"/>
</dbReference>
<keyword evidence="4" id="KW-0249">Electron transport</keyword>
<feature type="transmembrane region" description="Helical" evidence="7">
    <location>
        <begin position="186"/>
        <end position="205"/>
    </location>
</feature>
<name>C7N404_SLAHD</name>